<organism evidence="2 3">
    <name type="scientific">Macrophomina phaseolina</name>
    <dbReference type="NCBI Taxonomy" id="35725"/>
    <lineage>
        <taxon>Eukaryota</taxon>
        <taxon>Fungi</taxon>
        <taxon>Dikarya</taxon>
        <taxon>Ascomycota</taxon>
        <taxon>Pezizomycotina</taxon>
        <taxon>Dothideomycetes</taxon>
        <taxon>Dothideomycetes incertae sedis</taxon>
        <taxon>Botryosphaeriales</taxon>
        <taxon>Botryosphaeriaceae</taxon>
        <taxon>Macrophomina</taxon>
    </lineage>
</organism>
<evidence type="ECO:0008006" key="4">
    <source>
        <dbReference type="Google" id="ProtNLM"/>
    </source>
</evidence>
<feature type="region of interest" description="Disordered" evidence="1">
    <location>
        <begin position="1"/>
        <end position="59"/>
    </location>
</feature>
<evidence type="ECO:0000313" key="2">
    <source>
        <dbReference type="EMBL" id="KAH7063144.1"/>
    </source>
</evidence>
<sequence length="545" mass="61623">MPKKHQPNYKPASNYVHPSLSSSRPSPSSHAASSSPQSVNDRLNQLRREQAPSSAIDRRNEITETLTTHVTHPAVRHILNLPEVAAPRPRVIARSTNGRRVPGPSAPQSWLERSRHAPQTQNLGDLPRLWKTMRPRFTERLPASRSLVHYTCKALAKNWGPLLEYEQYYLATLPIQLKDILLSYLAIYGPQDGITLETLRLLLLTEQELEDATGSDDLVHLDLTGMITKKLTVRDLDRYITQRVPAPKTDEISDALRDLWVSEPVADSWEEAEAEAPVLPKAMHNVRFPRLTHLSLGYPQRAQWDQLLALSSHLPTLTHLSLAFWPKPTMTPHATGVSMASQHVKVSLGGNNFYSELDNDWQEAANILRRLANNTYCLKWLDLCGCDWIPALTWGIDNDGLRLRSFPGSPRGDSGDWDIHHAPPCPDWNGSWGQVTHINISQGWMPHNVNAIRALPAGMLSCELLSYLRSERGQKMLESIPATEGQTAPQIRRWIEKESENRNIANNIQSLRKAAKGPYCEFDYGWTGIKDRRKGRSIWDDFLDP</sequence>
<proteinExistence type="predicted"/>
<evidence type="ECO:0000313" key="3">
    <source>
        <dbReference type="Proteomes" id="UP000774617"/>
    </source>
</evidence>
<dbReference type="EMBL" id="JAGTJR010000002">
    <property type="protein sequence ID" value="KAH7063144.1"/>
    <property type="molecule type" value="Genomic_DNA"/>
</dbReference>
<dbReference type="Proteomes" id="UP000774617">
    <property type="component" value="Unassembled WGS sequence"/>
</dbReference>
<accession>A0ABQ8GRM1</accession>
<feature type="compositionally biased region" description="Low complexity" evidence="1">
    <location>
        <begin position="18"/>
        <end position="38"/>
    </location>
</feature>
<gene>
    <name evidence="2" type="ORF">B0J12DRAFT_159372</name>
</gene>
<evidence type="ECO:0000256" key="1">
    <source>
        <dbReference type="SAM" id="MobiDB-lite"/>
    </source>
</evidence>
<dbReference type="SUPFAM" id="SSF52047">
    <property type="entry name" value="RNI-like"/>
    <property type="match status" value="1"/>
</dbReference>
<feature type="region of interest" description="Disordered" evidence="1">
    <location>
        <begin position="95"/>
        <end position="122"/>
    </location>
</feature>
<feature type="compositionally biased region" description="Basic and acidic residues" evidence="1">
    <location>
        <begin position="44"/>
        <end position="59"/>
    </location>
</feature>
<reference evidence="2 3" key="1">
    <citation type="journal article" date="2021" name="Nat. Commun.">
        <title>Genetic determinants of endophytism in the Arabidopsis root mycobiome.</title>
        <authorList>
            <person name="Mesny F."/>
            <person name="Miyauchi S."/>
            <person name="Thiergart T."/>
            <person name="Pickel B."/>
            <person name="Atanasova L."/>
            <person name="Karlsson M."/>
            <person name="Huettel B."/>
            <person name="Barry K.W."/>
            <person name="Haridas S."/>
            <person name="Chen C."/>
            <person name="Bauer D."/>
            <person name="Andreopoulos W."/>
            <person name="Pangilinan J."/>
            <person name="LaButti K."/>
            <person name="Riley R."/>
            <person name="Lipzen A."/>
            <person name="Clum A."/>
            <person name="Drula E."/>
            <person name="Henrissat B."/>
            <person name="Kohler A."/>
            <person name="Grigoriev I.V."/>
            <person name="Martin F.M."/>
            <person name="Hacquard S."/>
        </authorList>
    </citation>
    <scope>NUCLEOTIDE SEQUENCE [LARGE SCALE GENOMIC DNA]</scope>
    <source>
        <strain evidence="2 3">MPI-SDFR-AT-0080</strain>
    </source>
</reference>
<protein>
    <recommendedName>
        <fullName evidence="4">Tafazzin</fullName>
    </recommendedName>
</protein>
<name>A0ABQ8GRM1_9PEZI</name>
<comment type="caution">
    <text evidence="2">The sequence shown here is derived from an EMBL/GenBank/DDBJ whole genome shotgun (WGS) entry which is preliminary data.</text>
</comment>
<keyword evidence="3" id="KW-1185">Reference proteome</keyword>